<dbReference type="Pfam" id="PF01048">
    <property type="entry name" value="PNP_UDP_1"/>
    <property type="match status" value="1"/>
</dbReference>
<dbReference type="InterPro" id="IPR010049">
    <property type="entry name" value="MTA_SAH_Nsdase"/>
</dbReference>
<dbReference type="PANTHER" id="PTHR46832">
    <property type="entry name" value="5'-METHYLTHIOADENOSINE/S-ADENOSYLHOMOCYSTEINE NUCLEOSIDASE"/>
    <property type="match status" value="1"/>
</dbReference>
<name>A0A923E4X8_9ACTO</name>
<dbReference type="Proteomes" id="UP000617426">
    <property type="component" value="Unassembled WGS sequence"/>
</dbReference>
<dbReference type="Gene3D" id="3.40.50.1580">
    <property type="entry name" value="Nucleoside phosphorylase domain"/>
    <property type="match status" value="1"/>
</dbReference>
<dbReference type="InterPro" id="IPR035994">
    <property type="entry name" value="Nucleoside_phosphorylase_sf"/>
</dbReference>
<evidence type="ECO:0000313" key="8">
    <source>
        <dbReference type="Proteomes" id="UP000617426"/>
    </source>
</evidence>
<keyword evidence="3" id="KW-0028">Amino-acid biosynthesis</keyword>
<dbReference type="InterPro" id="IPR000845">
    <property type="entry name" value="Nucleoside_phosphorylase_d"/>
</dbReference>
<protein>
    <recommendedName>
        <fullName evidence="2">adenosylhomocysteine nucleosidase</fullName>
        <ecNumber evidence="2">3.2.2.9</ecNumber>
    </recommendedName>
</protein>
<evidence type="ECO:0000256" key="2">
    <source>
        <dbReference type="ARBA" id="ARBA00011974"/>
    </source>
</evidence>
<accession>A0A923E4X8</accession>
<dbReference type="GO" id="GO:0008782">
    <property type="term" value="F:adenosylhomocysteine nucleosidase activity"/>
    <property type="evidence" value="ECO:0007669"/>
    <property type="project" value="UniProtKB-EC"/>
</dbReference>
<gene>
    <name evidence="7" type="ORF">HD592_000286</name>
</gene>
<dbReference type="CDD" id="cd09008">
    <property type="entry name" value="MTAN"/>
    <property type="match status" value="1"/>
</dbReference>
<dbReference type="PANTHER" id="PTHR46832:SF1">
    <property type="entry name" value="5'-METHYLTHIOADENOSINE_S-ADENOSYLHOMOCYSTEINE NUCLEOSIDASE"/>
    <property type="match status" value="1"/>
</dbReference>
<dbReference type="GO" id="GO:0019509">
    <property type="term" value="P:L-methionine salvage from methylthioadenosine"/>
    <property type="evidence" value="ECO:0007669"/>
    <property type="project" value="InterPro"/>
</dbReference>
<evidence type="ECO:0000256" key="5">
    <source>
        <dbReference type="ARBA" id="ARBA00023167"/>
    </source>
</evidence>
<reference evidence="7" key="1">
    <citation type="submission" date="2020-08" db="EMBL/GenBank/DDBJ databases">
        <title>Sequencing the genomes of 1000 actinobacteria strains.</title>
        <authorList>
            <person name="Klenk H.-P."/>
        </authorList>
    </citation>
    <scope>NUCLEOTIDE SEQUENCE</scope>
    <source>
        <strain evidence="7">DSM 10695</strain>
    </source>
</reference>
<keyword evidence="8" id="KW-1185">Reference proteome</keyword>
<keyword evidence="7" id="KW-0326">Glycosidase</keyword>
<dbReference type="RefSeq" id="WP_184451399.1">
    <property type="nucleotide sequence ID" value="NZ_JACHMK010000001.1"/>
</dbReference>
<evidence type="ECO:0000256" key="4">
    <source>
        <dbReference type="ARBA" id="ARBA00022801"/>
    </source>
</evidence>
<dbReference type="GO" id="GO:0019284">
    <property type="term" value="P:L-methionine salvage from S-adenosylmethionine"/>
    <property type="evidence" value="ECO:0007669"/>
    <property type="project" value="TreeGrafter"/>
</dbReference>
<comment type="pathway">
    <text evidence="1">Amino-acid biosynthesis; L-methionine biosynthesis via salvage pathway; S-methyl-5-thio-alpha-D-ribose 1-phosphate from S-methyl-5'-thioadenosine (hydrolase route): step 1/2.</text>
</comment>
<organism evidence="7 8">
    <name type="scientific">Schaalia hyovaginalis</name>
    <dbReference type="NCBI Taxonomy" id="29316"/>
    <lineage>
        <taxon>Bacteria</taxon>
        <taxon>Bacillati</taxon>
        <taxon>Actinomycetota</taxon>
        <taxon>Actinomycetes</taxon>
        <taxon>Actinomycetales</taxon>
        <taxon>Actinomycetaceae</taxon>
        <taxon>Schaalia</taxon>
    </lineage>
</organism>
<evidence type="ECO:0000313" key="7">
    <source>
        <dbReference type="EMBL" id="MBB6333721.1"/>
    </source>
</evidence>
<evidence type="ECO:0000259" key="6">
    <source>
        <dbReference type="Pfam" id="PF01048"/>
    </source>
</evidence>
<sequence>MTRLQMPDREKVLAVIQCAMPMEAEPLAGILEAPEGEDSPVELRFGHPSGFEQTFRLGRIDGLPVLLAVSGIGLANAASATARALALVDAQIVIAAGTTGGLAREIEVGDIAAGVTTIYGAADATAFGYAPGQVPGMPADYTTAPATIAEVEALGGVLEHPVRTGRVVSSDSFITAPLAEPTRERFPDAIGADMETCAMAEVAWSAGVDWVSLRAVSDLCGPSADQDFHMDSEEAARHSAAAIRAFLRSRAAS</sequence>
<evidence type="ECO:0000256" key="1">
    <source>
        <dbReference type="ARBA" id="ARBA00004945"/>
    </source>
</evidence>
<dbReference type="AlphaFoldDB" id="A0A923E4X8"/>
<comment type="caution">
    <text evidence="7">The sequence shown here is derived from an EMBL/GenBank/DDBJ whole genome shotgun (WGS) entry which is preliminary data.</text>
</comment>
<dbReference type="GO" id="GO:0009164">
    <property type="term" value="P:nucleoside catabolic process"/>
    <property type="evidence" value="ECO:0007669"/>
    <property type="project" value="InterPro"/>
</dbReference>
<dbReference type="NCBIfam" id="TIGR01704">
    <property type="entry name" value="MTA_SAH-Nsdase"/>
    <property type="match status" value="1"/>
</dbReference>
<dbReference type="GO" id="GO:0008930">
    <property type="term" value="F:methylthioadenosine nucleosidase activity"/>
    <property type="evidence" value="ECO:0007669"/>
    <property type="project" value="InterPro"/>
</dbReference>
<dbReference type="EC" id="3.2.2.9" evidence="2"/>
<proteinExistence type="predicted"/>
<feature type="domain" description="Nucleoside phosphorylase" evidence="6">
    <location>
        <begin position="15"/>
        <end position="247"/>
    </location>
</feature>
<evidence type="ECO:0000256" key="3">
    <source>
        <dbReference type="ARBA" id="ARBA00022605"/>
    </source>
</evidence>
<keyword evidence="4 7" id="KW-0378">Hydrolase</keyword>
<dbReference type="SUPFAM" id="SSF53167">
    <property type="entry name" value="Purine and uridine phosphorylases"/>
    <property type="match status" value="1"/>
</dbReference>
<keyword evidence="5" id="KW-0486">Methionine biosynthesis</keyword>
<dbReference type="GO" id="GO:0005829">
    <property type="term" value="C:cytosol"/>
    <property type="evidence" value="ECO:0007669"/>
    <property type="project" value="TreeGrafter"/>
</dbReference>
<dbReference type="EMBL" id="JACHMK010000001">
    <property type="protein sequence ID" value="MBB6333721.1"/>
    <property type="molecule type" value="Genomic_DNA"/>
</dbReference>